<dbReference type="Pfam" id="PF01555">
    <property type="entry name" value="N6_N4_Mtase"/>
    <property type="match status" value="1"/>
</dbReference>
<evidence type="ECO:0000256" key="1">
    <source>
        <dbReference type="ARBA" id="ARBA00006594"/>
    </source>
</evidence>
<evidence type="ECO:0000256" key="2">
    <source>
        <dbReference type="ARBA" id="ARBA00022603"/>
    </source>
</evidence>
<evidence type="ECO:0000259" key="5">
    <source>
        <dbReference type="Pfam" id="PF01555"/>
    </source>
</evidence>
<comment type="caution">
    <text evidence="6">The sequence shown here is derived from an EMBL/GenBank/DDBJ whole genome shotgun (WGS) entry which is preliminary data.</text>
</comment>
<dbReference type="Proteomes" id="UP000028537">
    <property type="component" value="Unassembled WGS sequence"/>
</dbReference>
<dbReference type="InterPro" id="IPR002941">
    <property type="entry name" value="DNA_methylase_N4/N6"/>
</dbReference>
<organism evidence="6 7">
    <name type="scientific">Ureaplasma diversum NCTC 246</name>
    <dbReference type="NCBI Taxonomy" id="1188241"/>
    <lineage>
        <taxon>Bacteria</taxon>
        <taxon>Bacillati</taxon>
        <taxon>Mycoplasmatota</taxon>
        <taxon>Mycoplasmoidales</taxon>
        <taxon>Mycoplasmoidaceae</taxon>
        <taxon>Ureaplasma</taxon>
    </lineage>
</organism>
<dbReference type="InterPro" id="IPR001091">
    <property type="entry name" value="RM_Methyltransferase"/>
</dbReference>
<dbReference type="GO" id="GO:0005737">
    <property type="term" value="C:cytoplasm"/>
    <property type="evidence" value="ECO:0007669"/>
    <property type="project" value="TreeGrafter"/>
</dbReference>
<dbReference type="EC" id="2.1.1.-" evidence="4"/>
<feature type="domain" description="DNA methylase N-4/N-6" evidence="5">
    <location>
        <begin position="25"/>
        <end position="241"/>
    </location>
</feature>
<dbReference type="OrthoDB" id="9800801at2"/>
<dbReference type="PANTHER" id="PTHR13370:SF3">
    <property type="entry name" value="TRNA (GUANINE(10)-N2)-METHYLTRANSFERASE HOMOLOG"/>
    <property type="match status" value="1"/>
</dbReference>
<dbReference type="PANTHER" id="PTHR13370">
    <property type="entry name" value="RNA METHYLASE-RELATED"/>
    <property type="match status" value="1"/>
</dbReference>
<comment type="similarity">
    <text evidence="1 4">Belongs to the N(4)/N(6)-methyltransferase family.</text>
</comment>
<dbReference type="InterPro" id="IPR029063">
    <property type="entry name" value="SAM-dependent_MTases_sf"/>
</dbReference>
<keyword evidence="3" id="KW-0808">Transferase</keyword>
<evidence type="ECO:0000313" key="6">
    <source>
        <dbReference type="EMBL" id="KEZ23283.1"/>
    </source>
</evidence>
<evidence type="ECO:0000313" key="7">
    <source>
        <dbReference type="Proteomes" id="UP000028537"/>
    </source>
</evidence>
<dbReference type="Gene3D" id="3.40.50.150">
    <property type="entry name" value="Vaccinia Virus protein VP39"/>
    <property type="match status" value="1"/>
</dbReference>
<reference evidence="6 7" key="1">
    <citation type="submission" date="2014-02" db="EMBL/GenBank/DDBJ databases">
        <title>Genome sequence of Ureaplasma diversum strain 246.</title>
        <authorList>
            <person name="Sirand-Pugnet P."/>
            <person name="Breton M."/>
            <person name="Dordet-Frisoni E."/>
            <person name="Baranowski E."/>
            <person name="Barre A."/>
            <person name="Couture C."/>
            <person name="Dupuy V."/>
            <person name="Gaurivaud P."/>
            <person name="Jacob D."/>
            <person name="Lemaitre C."/>
            <person name="Manso-Silvan L."/>
            <person name="Nikolski M."/>
            <person name="Nouvel L.-X."/>
            <person name="Poumarat F."/>
            <person name="Tardy F."/>
            <person name="Thebault P."/>
            <person name="Theil S."/>
            <person name="Citti C."/>
            <person name="Thiaucourt F."/>
            <person name="Blanchard A."/>
        </authorList>
    </citation>
    <scope>NUCLEOTIDE SEQUENCE [LARGE SCALE GENOMIC DNA]</scope>
    <source>
        <strain evidence="6 7">NCTC 246</strain>
    </source>
</reference>
<accession>A0A084EZ91</accession>
<dbReference type="GO" id="GO:0008170">
    <property type="term" value="F:N-methyltransferase activity"/>
    <property type="evidence" value="ECO:0007669"/>
    <property type="project" value="InterPro"/>
</dbReference>
<dbReference type="AlphaFoldDB" id="A0A084EZ91"/>
<evidence type="ECO:0000256" key="3">
    <source>
        <dbReference type="ARBA" id="ARBA00022679"/>
    </source>
</evidence>
<proteinExistence type="inferred from homology"/>
<protein>
    <recommendedName>
        <fullName evidence="4">Methyltransferase</fullName>
        <ecNumber evidence="4">2.1.1.-</ecNumber>
    </recommendedName>
</protein>
<dbReference type="GO" id="GO:0032259">
    <property type="term" value="P:methylation"/>
    <property type="evidence" value="ECO:0007669"/>
    <property type="project" value="UniProtKB-KW"/>
</dbReference>
<dbReference type="PROSITE" id="PS00092">
    <property type="entry name" value="N6_MTASE"/>
    <property type="match status" value="1"/>
</dbReference>
<name>A0A084EZ91_9BACT</name>
<evidence type="ECO:0000256" key="4">
    <source>
        <dbReference type="RuleBase" id="RU362026"/>
    </source>
</evidence>
<sequence length="251" mass="28645">MNTDKITLYHGDCFDILPTIKEESVDLIFADPPYFLSSGGISCSSGKMVCVDKGDWDKKSSDIQMHAFNSKWISESKRVLKKSGTILICGTHHNIYSIGMALIENGFKILNNITWQKTNPPPNLSCRYFTHSTEYIIWAKKDAKAKHTFNYELMKELNNNKQMKDVITGPCINRKEKEFGYHPTQKPLYLLEHLILAITNQNDLILDPFSGTGTTLVAAYKTNRKAIGIEIENQYIQITNKRLDKEFNNAK</sequence>
<dbReference type="GO" id="GO:0003677">
    <property type="term" value="F:DNA binding"/>
    <property type="evidence" value="ECO:0007669"/>
    <property type="project" value="InterPro"/>
</dbReference>
<dbReference type="PRINTS" id="PR00508">
    <property type="entry name" value="S21N4MTFRASE"/>
</dbReference>
<keyword evidence="7" id="KW-1185">Reference proteome</keyword>
<keyword evidence="2 6" id="KW-0489">Methyltransferase</keyword>
<dbReference type="SUPFAM" id="SSF53335">
    <property type="entry name" value="S-adenosyl-L-methionine-dependent methyltransferases"/>
    <property type="match status" value="1"/>
</dbReference>
<gene>
    <name evidence="6" type="ORF">UDIV_3690</name>
</gene>
<dbReference type="eggNOG" id="COG2189">
    <property type="taxonomic scope" value="Bacteria"/>
</dbReference>
<dbReference type="InterPro" id="IPR002052">
    <property type="entry name" value="DNA_methylase_N6_adenine_CS"/>
</dbReference>
<dbReference type="EMBL" id="JFDP01000047">
    <property type="protein sequence ID" value="KEZ23283.1"/>
    <property type="molecule type" value="Genomic_DNA"/>
</dbReference>
<dbReference type="RefSeq" id="WP_051749448.1">
    <property type="nucleotide sequence ID" value="NZ_JFDP01000047.1"/>
</dbReference>